<accession>A0A8B8BCH5</accession>
<dbReference type="GeneID" id="111108889"/>
<dbReference type="GO" id="GO:0016342">
    <property type="term" value="C:catenin complex"/>
    <property type="evidence" value="ECO:0007669"/>
    <property type="project" value="TreeGrafter"/>
</dbReference>
<comment type="subcellular location">
    <subcellularLocation>
        <location evidence="1">Membrane</location>
        <topology evidence="1">Single-pass membrane protein</topology>
    </subcellularLocation>
</comment>
<keyword evidence="6" id="KW-0130">Cell adhesion</keyword>
<protein>
    <submittedName>
        <fullName evidence="16">Protocadherin Fat 4-like</fullName>
    </submittedName>
</protein>
<keyword evidence="7 13" id="KW-1133">Transmembrane helix</keyword>
<feature type="domain" description="Cadherin" evidence="14">
    <location>
        <begin position="941"/>
        <end position="1050"/>
    </location>
</feature>
<keyword evidence="3 13" id="KW-0812">Transmembrane</keyword>
<dbReference type="FunFam" id="2.60.40.60:FF:000092">
    <property type="entry name" value="Protocadherin 8"/>
    <property type="match status" value="1"/>
</dbReference>
<dbReference type="SUPFAM" id="SSF49313">
    <property type="entry name" value="Cadherin-like"/>
    <property type="match status" value="11"/>
</dbReference>
<dbReference type="Pfam" id="PF00028">
    <property type="entry name" value="Cadherin"/>
    <property type="match status" value="7"/>
</dbReference>
<evidence type="ECO:0000256" key="8">
    <source>
        <dbReference type="ARBA" id="ARBA00023136"/>
    </source>
</evidence>
<feature type="domain" description="Cadherin" evidence="14">
    <location>
        <begin position="31"/>
        <end position="142"/>
    </location>
</feature>
<dbReference type="AlphaFoldDB" id="A0A8B8BCH5"/>
<evidence type="ECO:0000313" key="15">
    <source>
        <dbReference type="Proteomes" id="UP000694844"/>
    </source>
</evidence>
<keyword evidence="2" id="KW-0245">EGF-like domain</keyword>
<dbReference type="PANTHER" id="PTHR24027:SF438">
    <property type="entry name" value="CADHERIN 23"/>
    <property type="match status" value="1"/>
</dbReference>
<dbReference type="GO" id="GO:0007156">
    <property type="term" value="P:homophilic cell adhesion via plasma membrane adhesion molecules"/>
    <property type="evidence" value="ECO:0007669"/>
    <property type="project" value="InterPro"/>
</dbReference>
<dbReference type="KEGG" id="cvn:111108889"/>
<feature type="domain" description="Cadherin" evidence="14">
    <location>
        <begin position="143"/>
        <end position="244"/>
    </location>
</feature>
<keyword evidence="4" id="KW-0677">Repeat</keyword>
<evidence type="ECO:0000256" key="11">
    <source>
        <dbReference type="PROSITE-ProRule" id="PRU00043"/>
    </source>
</evidence>
<dbReference type="Proteomes" id="UP000694844">
    <property type="component" value="Chromosome 8"/>
</dbReference>
<keyword evidence="15" id="KW-1185">Reference proteome</keyword>
<keyword evidence="10" id="KW-0325">Glycoprotein</keyword>
<sequence>MSATDRFNQGTFCSSVTINVLPANEYYPQLTPQIQNVTILEGSTQGIIVAYLNCTDADKEPIGNPDGCSIIRIQSGDDNIAKFEIVNSAVVTTNNIIDYDTGDVTYTLEIIGEDYAVLDPRKTGTMTVFINIEPVNEFTPTIQGQPLEISIPEDTTPGTEILSLLALDDDASPHGEITFSFKGKSGTFLISQTTGKIYLRRPLDYDSMDNSIYYLTVEVTDGERSSTAVVNVTVTDVNDNIPVCTQREIHVTVDEDLPVGDTIVSLECKDSDAMTILNYKLLSGDLGRFSTTSAGDIIVAQELGYDSGIHSYNMEVEISDGLHKTNVWILVQLNPVNEFPPIMTDTSVKVSEIAPIGHEVITYVANDGDATPHYVTSYQFINGGLDFETNPFYLAIITVSDGTLSTTVELALNIRNENEAPPLFLNQIIDSVISEDDPIGTTVATVSASDESNIPPTYSFVGIYPNFVIDSSTGVIRIREQIDREKTPFFDILVKASDGQKTSTATVSLTIEDVNEMPKFDSPTYEFFVQENKSIGSTVGTLTAIDPDVGLTNGEVRYKVVSGNDKMFRVDTLTGAISFVTPIDYEYQSTYLLEVEVSDLGSPALSSLCSVIIQVTDINDNPPAFLASNLQERISEDIPFGHILTQVYAFDKDSSLNHNNDVIYQSLSRIPFTVDSTSGFVKVSGNLDRETDQRYEMIITATDNGSPQLTGTLTLGIEITDVNDNDPVVTGQYIAFVPENVPLNFLVFQINAIDADGETFGKLKYEIVSSAMNSIFRLEENTGTFQVASLLDRESTDLYEVSIRVSDNGIPPRSTTMTATVNILDENDFAPKPYAYSYDFSVLEGTINNGKVGSVSVDDYDIGINAQVTFGIVTYWKGSRAKFDVNPRTGDVYTMQTLDREIEDDYSFLVRIQDGGTPSLFSDVIVNIKVEDENDNHPVFRRLEYSTGIFENTTSGSKILTTGATDRDLKENAEIRYELDITTANGLKANYYFGVNGETGDVFLIRRVDREVYNFFEFTLTARDNGFPSLSSSVNVRIKIEDVNDNAPVFSPLFYNTEASTVNLCDAVLAQVTASDEDIGDNAVIYYQLSEDDSHSPFSVSKLGNSWDDFRVAKVLPYGGKAVTPKPAASSLSERKPSDLAIPIGVSLSLVIPLILLSAVSIYCAWRRKWCRKKSKNDHDGRPRVQIIEPVERSNNLTIFAQKDQELHKKISFPSVNNKRSDKIPQNRQK</sequence>
<dbReference type="GO" id="GO:0045296">
    <property type="term" value="F:cadherin binding"/>
    <property type="evidence" value="ECO:0007669"/>
    <property type="project" value="TreeGrafter"/>
</dbReference>
<dbReference type="InterPro" id="IPR015919">
    <property type="entry name" value="Cadherin-like_sf"/>
</dbReference>
<feature type="domain" description="Cadherin" evidence="14">
    <location>
        <begin position="385"/>
        <end position="424"/>
    </location>
</feature>
<evidence type="ECO:0000256" key="4">
    <source>
        <dbReference type="ARBA" id="ARBA00022737"/>
    </source>
</evidence>
<evidence type="ECO:0000313" key="16">
    <source>
        <dbReference type="RefSeq" id="XP_022300681.1"/>
    </source>
</evidence>
<feature type="compositionally biased region" description="Basic and acidic residues" evidence="12">
    <location>
        <begin position="1219"/>
        <end position="1230"/>
    </location>
</feature>
<reference evidence="16" key="1">
    <citation type="submission" date="2025-08" db="UniProtKB">
        <authorList>
            <consortium name="RefSeq"/>
        </authorList>
    </citation>
    <scope>IDENTIFICATION</scope>
    <source>
        <tissue evidence="16">Whole sample</tissue>
    </source>
</reference>
<dbReference type="Gene3D" id="2.60.40.60">
    <property type="entry name" value="Cadherins"/>
    <property type="match status" value="10"/>
</dbReference>
<feature type="domain" description="Cadherin" evidence="14">
    <location>
        <begin position="729"/>
        <end position="833"/>
    </location>
</feature>
<gene>
    <name evidence="16" type="primary">LOC111108889</name>
</gene>
<dbReference type="FunFam" id="2.60.40.60:FF:000039">
    <property type="entry name" value="FAT atypical cadherin 3"/>
    <property type="match status" value="2"/>
</dbReference>
<feature type="domain" description="Cadherin" evidence="14">
    <location>
        <begin position="626"/>
        <end position="729"/>
    </location>
</feature>
<dbReference type="PROSITE" id="PS50268">
    <property type="entry name" value="CADHERIN_2"/>
    <property type="match status" value="10"/>
</dbReference>
<dbReference type="CDD" id="cd11304">
    <property type="entry name" value="Cadherin_repeat"/>
    <property type="match status" value="10"/>
</dbReference>
<dbReference type="InterPro" id="IPR002126">
    <property type="entry name" value="Cadherin-like_dom"/>
</dbReference>
<evidence type="ECO:0000256" key="6">
    <source>
        <dbReference type="ARBA" id="ARBA00022889"/>
    </source>
</evidence>
<feature type="domain" description="Cadherin" evidence="14">
    <location>
        <begin position="521"/>
        <end position="625"/>
    </location>
</feature>
<dbReference type="OrthoDB" id="6252479at2759"/>
<name>A0A8B8BCH5_CRAVI</name>
<feature type="region of interest" description="Disordered" evidence="12">
    <location>
        <begin position="1211"/>
        <end position="1230"/>
    </location>
</feature>
<dbReference type="GO" id="GO:0016477">
    <property type="term" value="P:cell migration"/>
    <property type="evidence" value="ECO:0007669"/>
    <property type="project" value="TreeGrafter"/>
</dbReference>
<keyword evidence="5 11" id="KW-0106">Calcium</keyword>
<dbReference type="FunFam" id="2.60.40.60:FF:000015">
    <property type="entry name" value="FAT atypical cadherin 1"/>
    <property type="match status" value="2"/>
</dbReference>
<evidence type="ECO:0000256" key="12">
    <source>
        <dbReference type="SAM" id="MobiDB-lite"/>
    </source>
</evidence>
<evidence type="ECO:0000256" key="9">
    <source>
        <dbReference type="ARBA" id="ARBA00023157"/>
    </source>
</evidence>
<keyword evidence="9" id="KW-1015">Disulfide bond</keyword>
<keyword evidence="8 13" id="KW-0472">Membrane</keyword>
<dbReference type="InterPro" id="IPR020894">
    <property type="entry name" value="Cadherin_CS"/>
</dbReference>
<dbReference type="InterPro" id="IPR039808">
    <property type="entry name" value="Cadherin"/>
</dbReference>
<evidence type="ECO:0000256" key="5">
    <source>
        <dbReference type="ARBA" id="ARBA00022837"/>
    </source>
</evidence>
<evidence type="ECO:0000256" key="1">
    <source>
        <dbReference type="ARBA" id="ARBA00004167"/>
    </source>
</evidence>
<dbReference type="GO" id="GO:0005509">
    <property type="term" value="F:calcium ion binding"/>
    <property type="evidence" value="ECO:0007669"/>
    <property type="project" value="UniProtKB-UniRule"/>
</dbReference>
<feature type="domain" description="Cadherin" evidence="14">
    <location>
        <begin position="245"/>
        <end position="343"/>
    </location>
</feature>
<evidence type="ECO:0000256" key="10">
    <source>
        <dbReference type="ARBA" id="ARBA00023180"/>
    </source>
</evidence>
<feature type="domain" description="Cadherin" evidence="14">
    <location>
        <begin position="425"/>
        <end position="520"/>
    </location>
</feature>
<proteinExistence type="predicted"/>
<dbReference type="RefSeq" id="XP_022300681.1">
    <property type="nucleotide sequence ID" value="XM_022444973.1"/>
</dbReference>
<dbReference type="GO" id="GO:0008013">
    <property type="term" value="F:beta-catenin binding"/>
    <property type="evidence" value="ECO:0007669"/>
    <property type="project" value="TreeGrafter"/>
</dbReference>
<feature type="domain" description="Cadherin" evidence="14">
    <location>
        <begin position="834"/>
        <end position="940"/>
    </location>
</feature>
<evidence type="ECO:0000256" key="7">
    <source>
        <dbReference type="ARBA" id="ARBA00022989"/>
    </source>
</evidence>
<dbReference type="SMART" id="SM00112">
    <property type="entry name" value="CA"/>
    <property type="match status" value="10"/>
</dbReference>
<organism evidence="15 16">
    <name type="scientific">Crassostrea virginica</name>
    <name type="common">Eastern oyster</name>
    <dbReference type="NCBI Taxonomy" id="6565"/>
    <lineage>
        <taxon>Eukaryota</taxon>
        <taxon>Metazoa</taxon>
        <taxon>Spiralia</taxon>
        <taxon>Lophotrochozoa</taxon>
        <taxon>Mollusca</taxon>
        <taxon>Bivalvia</taxon>
        <taxon>Autobranchia</taxon>
        <taxon>Pteriomorphia</taxon>
        <taxon>Ostreida</taxon>
        <taxon>Ostreoidea</taxon>
        <taxon>Ostreidae</taxon>
        <taxon>Crassostrea</taxon>
    </lineage>
</organism>
<evidence type="ECO:0000256" key="3">
    <source>
        <dbReference type="ARBA" id="ARBA00022692"/>
    </source>
</evidence>
<dbReference type="PANTHER" id="PTHR24027">
    <property type="entry name" value="CADHERIN-23"/>
    <property type="match status" value="1"/>
</dbReference>
<dbReference type="PROSITE" id="PS00232">
    <property type="entry name" value="CADHERIN_1"/>
    <property type="match status" value="4"/>
</dbReference>
<evidence type="ECO:0000256" key="13">
    <source>
        <dbReference type="SAM" id="Phobius"/>
    </source>
</evidence>
<evidence type="ECO:0000259" key="14">
    <source>
        <dbReference type="PROSITE" id="PS50268"/>
    </source>
</evidence>
<dbReference type="FunFam" id="2.60.40.60:FF:000094">
    <property type="entry name" value="protocadherin gamma-C4 isoform X2"/>
    <property type="match status" value="1"/>
</dbReference>
<feature type="transmembrane region" description="Helical" evidence="13">
    <location>
        <begin position="1140"/>
        <end position="1166"/>
    </location>
</feature>
<evidence type="ECO:0000256" key="2">
    <source>
        <dbReference type="ARBA" id="ARBA00022536"/>
    </source>
</evidence>
<dbReference type="PRINTS" id="PR00205">
    <property type="entry name" value="CADHERIN"/>
</dbReference>